<sequence>MSDEEDGEFDGRLVWRCLESEAARIQERLCATLQTRLQSTAQATPASGEQNISCSVRDFPPQTTILSGPADILGQQNSLPPLHFDPTHPRDVV</sequence>
<feature type="region of interest" description="Disordered" evidence="1">
    <location>
        <begin position="68"/>
        <end position="93"/>
    </location>
</feature>
<accession>A0A8J9Z7H6</accession>
<gene>
    <name evidence="2" type="primary">Hypp8176</name>
    <name evidence="2" type="ORF">BLAG_LOCUS9825</name>
</gene>
<reference evidence="2" key="1">
    <citation type="submission" date="2022-01" db="EMBL/GenBank/DDBJ databases">
        <authorList>
            <person name="Braso-Vives M."/>
        </authorList>
    </citation>
    <scope>NUCLEOTIDE SEQUENCE</scope>
</reference>
<dbReference type="AlphaFoldDB" id="A0A8J9Z7H6"/>
<keyword evidence="3" id="KW-1185">Reference proteome</keyword>
<evidence type="ECO:0000313" key="2">
    <source>
        <dbReference type="EMBL" id="CAH1248502.1"/>
    </source>
</evidence>
<proteinExistence type="predicted"/>
<protein>
    <submittedName>
        <fullName evidence="2">Hypp8176 protein</fullName>
    </submittedName>
</protein>
<organism evidence="2 3">
    <name type="scientific">Branchiostoma lanceolatum</name>
    <name type="common">Common lancelet</name>
    <name type="synonym">Amphioxus lanceolatum</name>
    <dbReference type="NCBI Taxonomy" id="7740"/>
    <lineage>
        <taxon>Eukaryota</taxon>
        <taxon>Metazoa</taxon>
        <taxon>Chordata</taxon>
        <taxon>Cephalochordata</taxon>
        <taxon>Leptocardii</taxon>
        <taxon>Amphioxiformes</taxon>
        <taxon>Branchiostomatidae</taxon>
        <taxon>Branchiostoma</taxon>
    </lineage>
</organism>
<evidence type="ECO:0000256" key="1">
    <source>
        <dbReference type="SAM" id="MobiDB-lite"/>
    </source>
</evidence>
<dbReference type="Proteomes" id="UP000838412">
    <property type="component" value="Chromosome 16"/>
</dbReference>
<name>A0A8J9Z7H6_BRALA</name>
<dbReference type="EMBL" id="OV696701">
    <property type="protein sequence ID" value="CAH1248502.1"/>
    <property type="molecule type" value="Genomic_DNA"/>
</dbReference>
<evidence type="ECO:0000313" key="3">
    <source>
        <dbReference type="Proteomes" id="UP000838412"/>
    </source>
</evidence>